<dbReference type="InterPro" id="IPR003439">
    <property type="entry name" value="ABC_transporter-like_ATP-bd"/>
</dbReference>
<gene>
    <name evidence="11" type="ORF">FNM00_11265</name>
</gene>
<dbReference type="PANTHER" id="PTHR42711:SF19">
    <property type="entry name" value="DOXORUBICIN RESISTANCE ATP-BINDING PROTEIN DRRA"/>
    <property type="match status" value="1"/>
</dbReference>
<keyword evidence="7" id="KW-0472">Membrane</keyword>
<dbReference type="GO" id="GO:0016887">
    <property type="term" value="F:ATP hydrolysis activity"/>
    <property type="evidence" value="ECO:0007669"/>
    <property type="project" value="InterPro"/>
</dbReference>
<dbReference type="InterPro" id="IPR003593">
    <property type="entry name" value="AAA+_ATPase"/>
</dbReference>
<keyword evidence="6" id="KW-1278">Translocase</keyword>
<dbReference type="GO" id="GO:0005886">
    <property type="term" value="C:plasma membrane"/>
    <property type="evidence" value="ECO:0007669"/>
    <property type="project" value="UniProtKB-SubCell"/>
</dbReference>
<comment type="subcellular location">
    <subcellularLocation>
        <location evidence="1">Cell membrane</location>
        <topology evidence="1">Peripheral membrane protein</topology>
        <orientation evidence="1">Cytoplasmic side</orientation>
    </subcellularLocation>
</comment>
<dbReference type="PROSITE" id="PS00211">
    <property type="entry name" value="ABC_TRANSPORTER_1"/>
    <property type="match status" value="1"/>
</dbReference>
<name>A0A554S844_9ACTN</name>
<comment type="caution">
    <text evidence="11">The sequence shown here is derived from an EMBL/GenBank/DDBJ whole genome shotgun (WGS) entry which is preliminary data.</text>
</comment>
<dbReference type="GO" id="GO:0005524">
    <property type="term" value="F:ATP binding"/>
    <property type="evidence" value="ECO:0007669"/>
    <property type="project" value="UniProtKB-KW"/>
</dbReference>
<evidence type="ECO:0000313" key="11">
    <source>
        <dbReference type="EMBL" id="TSD62529.1"/>
    </source>
</evidence>
<organism evidence="11 12">
    <name type="scientific">Aeromicrobium piscarium</name>
    <dbReference type="NCBI Taxonomy" id="2590901"/>
    <lineage>
        <taxon>Bacteria</taxon>
        <taxon>Bacillati</taxon>
        <taxon>Actinomycetota</taxon>
        <taxon>Actinomycetes</taxon>
        <taxon>Propionibacteriales</taxon>
        <taxon>Nocardioidaceae</taxon>
        <taxon>Aeromicrobium</taxon>
    </lineage>
</organism>
<evidence type="ECO:0000256" key="7">
    <source>
        <dbReference type="ARBA" id="ARBA00023136"/>
    </source>
</evidence>
<dbReference type="PANTHER" id="PTHR42711">
    <property type="entry name" value="ABC TRANSPORTER ATP-BINDING PROTEIN"/>
    <property type="match status" value="1"/>
</dbReference>
<evidence type="ECO:0000256" key="5">
    <source>
        <dbReference type="ARBA" id="ARBA00022840"/>
    </source>
</evidence>
<evidence type="ECO:0000256" key="2">
    <source>
        <dbReference type="ARBA" id="ARBA00022448"/>
    </source>
</evidence>
<evidence type="ECO:0000256" key="1">
    <source>
        <dbReference type="ARBA" id="ARBA00004413"/>
    </source>
</evidence>
<dbReference type="Proteomes" id="UP000316988">
    <property type="component" value="Unassembled WGS sequence"/>
</dbReference>
<dbReference type="EMBL" id="VLNT01000008">
    <property type="protein sequence ID" value="TSD62529.1"/>
    <property type="molecule type" value="Genomic_DNA"/>
</dbReference>
<evidence type="ECO:0000256" key="9">
    <source>
        <dbReference type="ARBA" id="ARBA00049985"/>
    </source>
</evidence>
<evidence type="ECO:0000256" key="3">
    <source>
        <dbReference type="ARBA" id="ARBA00022475"/>
    </source>
</evidence>
<accession>A0A554S844</accession>
<feature type="domain" description="ABC transporter" evidence="10">
    <location>
        <begin position="4"/>
        <end position="234"/>
    </location>
</feature>
<dbReference type="GO" id="GO:1900753">
    <property type="term" value="P:doxorubicin transport"/>
    <property type="evidence" value="ECO:0007669"/>
    <property type="project" value="InterPro"/>
</dbReference>
<reference evidence="11 12" key="1">
    <citation type="submission" date="2019-07" db="EMBL/GenBank/DDBJ databases">
        <authorList>
            <person name="Zhao L.H."/>
        </authorList>
    </citation>
    <scope>NUCLEOTIDE SEQUENCE [LARGE SCALE GENOMIC DNA]</scope>
    <source>
        <strain evidence="11 12">Co35</strain>
    </source>
</reference>
<dbReference type="InterPro" id="IPR005894">
    <property type="entry name" value="DrrA"/>
</dbReference>
<dbReference type="AlphaFoldDB" id="A0A554S844"/>
<evidence type="ECO:0000259" key="10">
    <source>
        <dbReference type="PROSITE" id="PS50893"/>
    </source>
</evidence>
<dbReference type="Pfam" id="PF00005">
    <property type="entry name" value="ABC_tran"/>
    <property type="match status" value="1"/>
</dbReference>
<evidence type="ECO:0000313" key="12">
    <source>
        <dbReference type="Proteomes" id="UP000316988"/>
    </source>
</evidence>
<dbReference type="FunFam" id="3.40.50.300:FF:000589">
    <property type="entry name" value="ABC transporter, ATP-binding subunit"/>
    <property type="match status" value="1"/>
</dbReference>
<dbReference type="InterPro" id="IPR050763">
    <property type="entry name" value="ABC_transporter_ATP-binding"/>
</dbReference>
<dbReference type="Gene3D" id="3.40.50.300">
    <property type="entry name" value="P-loop containing nucleotide triphosphate hydrolases"/>
    <property type="match status" value="1"/>
</dbReference>
<evidence type="ECO:0000256" key="4">
    <source>
        <dbReference type="ARBA" id="ARBA00022741"/>
    </source>
</evidence>
<keyword evidence="8" id="KW-0046">Antibiotic resistance</keyword>
<proteinExistence type="inferred from homology"/>
<sequence>MSVVEVEGLRKSFGEVEALRGLSLAAHEGEILGVLGPNGAGKTTMISIVTTLVRADEGTVRVDGIDVRTDPAAVRTRIGLTGQFAALDDNLTARENLTLFGRLLKLGRAGARERAAELLAEFDLLDAADRRAGTFSGGMRRRLDLAASLIGRPRVLFLDEPTTGLDPRSRNSLWAIVRRLRAEGTTIVLTTQYLAEAEELADRIVVIDHGEVIAEGTADDLKHRVTGAVCHVRVDEELMPRVEELLSSRWQVSRSAEGLVVPADGSGTLVEVVRLLDAHDILVEDLGLRRPTLDDAFLALTGQATGS</sequence>
<dbReference type="GO" id="GO:0046677">
    <property type="term" value="P:response to antibiotic"/>
    <property type="evidence" value="ECO:0007669"/>
    <property type="project" value="UniProtKB-KW"/>
</dbReference>
<dbReference type="NCBIfam" id="TIGR01188">
    <property type="entry name" value="drrA"/>
    <property type="match status" value="1"/>
</dbReference>
<dbReference type="SMART" id="SM00382">
    <property type="entry name" value="AAA"/>
    <property type="match status" value="1"/>
</dbReference>
<dbReference type="PROSITE" id="PS50893">
    <property type="entry name" value="ABC_TRANSPORTER_2"/>
    <property type="match status" value="1"/>
</dbReference>
<dbReference type="InterPro" id="IPR027417">
    <property type="entry name" value="P-loop_NTPase"/>
</dbReference>
<evidence type="ECO:0000256" key="6">
    <source>
        <dbReference type="ARBA" id="ARBA00022967"/>
    </source>
</evidence>
<keyword evidence="2" id="KW-0813">Transport</keyword>
<dbReference type="GO" id="GO:0043215">
    <property type="term" value="P:daunorubicin transport"/>
    <property type="evidence" value="ECO:0007669"/>
    <property type="project" value="InterPro"/>
</dbReference>
<dbReference type="SUPFAM" id="SSF52540">
    <property type="entry name" value="P-loop containing nucleoside triphosphate hydrolases"/>
    <property type="match status" value="1"/>
</dbReference>
<protein>
    <submittedName>
        <fullName evidence="11">ATP-binding cassette domain-containing protein</fullName>
    </submittedName>
</protein>
<keyword evidence="4" id="KW-0547">Nucleotide-binding</keyword>
<comment type="similarity">
    <text evidence="9">Belongs to the ABC transporter superfamily. Drug exporter-1 (DrugE1) (TC 3.A.1.105) family.</text>
</comment>
<keyword evidence="12" id="KW-1185">Reference proteome</keyword>
<dbReference type="RefSeq" id="WP_143913642.1">
    <property type="nucleotide sequence ID" value="NZ_VLNT01000008.1"/>
</dbReference>
<evidence type="ECO:0000256" key="8">
    <source>
        <dbReference type="ARBA" id="ARBA00023251"/>
    </source>
</evidence>
<keyword evidence="3" id="KW-1003">Cell membrane</keyword>
<dbReference type="OrthoDB" id="9804819at2"/>
<keyword evidence="5 11" id="KW-0067">ATP-binding</keyword>
<dbReference type="InterPro" id="IPR017871">
    <property type="entry name" value="ABC_transporter-like_CS"/>
</dbReference>